<name>A0ACB7G8F1_MANES</name>
<evidence type="ECO:0000313" key="1">
    <source>
        <dbReference type="EMBL" id="KAG8636159.1"/>
    </source>
</evidence>
<evidence type="ECO:0000313" key="2">
    <source>
        <dbReference type="Proteomes" id="UP000091857"/>
    </source>
</evidence>
<gene>
    <name evidence="1" type="ORF">MANES_16G104900v8</name>
</gene>
<dbReference type="EMBL" id="CM004402">
    <property type="protein sequence ID" value="KAG8636159.1"/>
    <property type="molecule type" value="Genomic_DNA"/>
</dbReference>
<dbReference type="Proteomes" id="UP000091857">
    <property type="component" value="Chromosome 16"/>
</dbReference>
<keyword evidence="2" id="KW-1185">Reference proteome</keyword>
<sequence length="778" mass="83626">MDQLQAMRISCHSSMSLLLLFFLFSSLQISPTQAAKKSYVVYLGRNSHGSEPSSALDINGKTESYYELLGSCMKSKDKAKEAIFYSYSSYINGFAATLEDGELDEISKRPEVVSVFPNEANQLHTTRSWEFLGLERNGQIPPESIWVKARFGEDVIIGNLDTGVWPESESFSDEGMGPIPSKWKGYCDSNDGVRCNRKLIGARYFNKGFQAAIGQPLNSSYNTARDTDGHGTHTLATAGGRFVSGANFLGSANGTVKGGSPNARVASYKVCWPTCYDADILAAFDAAIQDGVDILSVSLGSRPRHYFGHGISVGSFHAVKNGILVVCSAGNSGPSPGTASNVAPWILTVAASTIDRDFPSNVVLGNNKLFKGLSFNTNSLPARKYYPLVYSVDAKAANVSARKAQVCAPNSLEPEKVKGKIVYCLRDFSALDVERSWVVAQAGGIGLILGNQFPEMTISPRAHFLPTSAVSAADGHSILAYLYSTRSPVAYISGATEVGGVAAPMMASFSSTGPNAINPEILKPDITAPGVHILAAYTEASGPSSLTVDQRHLPFNIISGTSMSCPHVSGIAGLLKSVHPDWSPAAIKSAIMTTARTRSNTRQPIVTAFLDEASPFDYGSGHIWPSRAMDPGLVYDLTTKDYLNFLCSIGYNATQMSVFAEGPYNCPSKNTSLLDLNYPSITVPNLSGKVTVTRTLKNVGTPGLYTARINAPQGITVKVEPMRLKFNKTTEEKSFKVTLKAEKKGNNFGYSFGWLLWSDGLHNVRSPIVVKKKDASSA</sequence>
<accession>A0ACB7G8F1</accession>
<proteinExistence type="predicted"/>
<organism evidence="1 2">
    <name type="scientific">Manihot esculenta</name>
    <name type="common">Cassava</name>
    <name type="synonym">Jatropha manihot</name>
    <dbReference type="NCBI Taxonomy" id="3983"/>
    <lineage>
        <taxon>Eukaryota</taxon>
        <taxon>Viridiplantae</taxon>
        <taxon>Streptophyta</taxon>
        <taxon>Embryophyta</taxon>
        <taxon>Tracheophyta</taxon>
        <taxon>Spermatophyta</taxon>
        <taxon>Magnoliopsida</taxon>
        <taxon>eudicotyledons</taxon>
        <taxon>Gunneridae</taxon>
        <taxon>Pentapetalae</taxon>
        <taxon>rosids</taxon>
        <taxon>fabids</taxon>
        <taxon>Malpighiales</taxon>
        <taxon>Euphorbiaceae</taxon>
        <taxon>Crotonoideae</taxon>
        <taxon>Manihoteae</taxon>
        <taxon>Manihot</taxon>
    </lineage>
</organism>
<protein>
    <submittedName>
        <fullName evidence="1">Uncharacterized protein</fullName>
    </submittedName>
</protein>
<reference evidence="2" key="1">
    <citation type="journal article" date="2016" name="Nat. Biotechnol.">
        <title>Sequencing wild and cultivated cassava and related species reveals extensive interspecific hybridization and genetic diversity.</title>
        <authorList>
            <person name="Bredeson J.V."/>
            <person name="Lyons J.B."/>
            <person name="Prochnik S.E."/>
            <person name="Wu G.A."/>
            <person name="Ha C.M."/>
            <person name="Edsinger-Gonzales E."/>
            <person name="Grimwood J."/>
            <person name="Schmutz J."/>
            <person name="Rabbi I.Y."/>
            <person name="Egesi C."/>
            <person name="Nauluvula P."/>
            <person name="Lebot V."/>
            <person name="Ndunguru J."/>
            <person name="Mkamilo G."/>
            <person name="Bart R.S."/>
            <person name="Setter T.L."/>
            <person name="Gleadow R.M."/>
            <person name="Kulakow P."/>
            <person name="Ferguson M.E."/>
            <person name="Rounsley S."/>
            <person name="Rokhsar D.S."/>
        </authorList>
    </citation>
    <scope>NUCLEOTIDE SEQUENCE [LARGE SCALE GENOMIC DNA]</scope>
    <source>
        <strain evidence="2">cv. AM560-2</strain>
    </source>
</reference>
<comment type="caution">
    <text evidence="1">The sequence shown here is derived from an EMBL/GenBank/DDBJ whole genome shotgun (WGS) entry which is preliminary data.</text>
</comment>